<reference evidence="12" key="1">
    <citation type="journal article" date="2023" name="Mol. Phylogenet. Evol.">
        <title>Genome-scale phylogeny and comparative genomics of the fungal order Sordariales.</title>
        <authorList>
            <person name="Hensen N."/>
            <person name="Bonometti L."/>
            <person name="Westerberg I."/>
            <person name="Brannstrom I.O."/>
            <person name="Guillou S."/>
            <person name="Cros-Aarteil S."/>
            <person name="Calhoun S."/>
            <person name="Haridas S."/>
            <person name="Kuo A."/>
            <person name="Mondo S."/>
            <person name="Pangilinan J."/>
            <person name="Riley R."/>
            <person name="LaButti K."/>
            <person name="Andreopoulos B."/>
            <person name="Lipzen A."/>
            <person name="Chen C."/>
            <person name="Yan M."/>
            <person name="Daum C."/>
            <person name="Ng V."/>
            <person name="Clum A."/>
            <person name="Steindorff A."/>
            <person name="Ohm R.A."/>
            <person name="Martin F."/>
            <person name="Silar P."/>
            <person name="Natvig D.O."/>
            <person name="Lalanne C."/>
            <person name="Gautier V."/>
            <person name="Ament-Velasquez S.L."/>
            <person name="Kruys A."/>
            <person name="Hutchinson M.I."/>
            <person name="Powell A.J."/>
            <person name="Barry K."/>
            <person name="Miller A.N."/>
            <person name="Grigoriev I.V."/>
            <person name="Debuchy R."/>
            <person name="Gladieux P."/>
            <person name="Hiltunen Thoren M."/>
            <person name="Johannesson H."/>
        </authorList>
    </citation>
    <scope>NUCLEOTIDE SEQUENCE</scope>
    <source>
        <strain evidence="12">CBS 731.68</strain>
    </source>
</reference>
<feature type="region of interest" description="Disordered" evidence="11">
    <location>
        <begin position="1"/>
        <end position="30"/>
    </location>
</feature>
<keyword evidence="8 9" id="KW-0539">Nucleus</keyword>
<evidence type="ECO:0000256" key="2">
    <source>
        <dbReference type="ARBA" id="ARBA00010916"/>
    </source>
</evidence>
<dbReference type="AlphaFoldDB" id="A0AAN6UA64"/>
<evidence type="ECO:0000256" key="6">
    <source>
        <dbReference type="ARBA" id="ARBA00023054"/>
    </source>
</evidence>
<keyword evidence="9" id="KW-0234">DNA repair</keyword>
<evidence type="ECO:0000256" key="8">
    <source>
        <dbReference type="ARBA" id="ARBA00023242"/>
    </source>
</evidence>
<name>A0AAN6UA64_9PEZI</name>
<keyword evidence="6 10" id="KW-0175">Coiled coil</keyword>
<evidence type="ECO:0000256" key="5">
    <source>
        <dbReference type="ARBA" id="ARBA00023015"/>
    </source>
</evidence>
<evidence type="ECO:0000256" key="4">
    <source>
        <dbReference type="ARBA" id="ARBA00022853"/>
    </source>
</evidence>
<dbReference type="InterPro" id="IPR015418">
    <property type="entry name" value="Eaf6"/>
</dbReference>
<keyword evidence="7 9" id="KW-0804">Transcription</keyword>
<comment type="function">
    <text evidence="9">Component of the NuA4 histone acetyltransferase complex which is involved in transcriptional activation of selected genes principally by acetylation of nucleosomal histone H4 and H2A. The NuA4 complex is also involved in DNA repair.</text>
</comment>
<keyword evidence="5 9" id="KW-0805">Transcription regulation</keyword>
<comment type="subunit">
    <text evidence="9">Component of the NuA4 histone acetyltransferase complex.</text>
</comment>
<dbReference type="GO" id="GO:0035267">
    <property type="term" value="C:NuA4 histone acetyltransferase complex"/>
    <property type="evidence" value="ECO:0007669"/>
    <property type="project" value="UniProtKB-UniRule"/>
</dbReference>
<feature type="compositionally biased region" description="Low complexity" evidence="11">
    <location>
        <begin position="124"/>
        <end position="140"/>
    </location>
</feature>
<keyword evidence="9" id="KW-0227">DNA damage</keyword>
<evidence type="ECO:0000256" key="10">
    <source>
        <dbReference type="SAM" id="Coils"/>
    </source>
</evidence>
<evidence type="ECO:0000256" key="11">
    <source>
        <dbReference type="SAM" id="MobiDB-lite"/>
    </source>
</evidence>
<keyword evidence="13" id="KW-1185">Reference proteome</keyword>
<feature type="compositionally biased region" description="Low complexity" evidence="11">
    <location>
        <begin position="148"/>
        <end position="158"/>
    </location>
</feature>
<dbReference type="GO" id="GO:0005634">
    <property type="term" value="C:nucleus"/>
    <property type="evidence" value="ECO:0007669"/>
    <property type="project" value="UniProtKB-SubCell"/>
</dbReference>
<reference evidence="12" key="2">
    <citation type="submission" date="2023-05" db="EMBL/GenBank/DDBJ databases">
        <authorList>
            <consortium name="Lawrence Berkeley National Laboratory"/>
            <person name="Steindorff A."/>
            <person name="Hensen N."/>
            <person name="Bonometti L."/>
            <person name="Westerberg I."/>
            <person name="Brannstrom I.O."/>
            <person name="Guillou S."/>
            <person name="Cros-Aarteil S."/>
            <person name="Calhoun S."/>
            <person name="Haridas S."/>
            <person name="Kuo A."/>
            <person name="Mondo S."/>
            <person name="Pangilinan J."/>
            <person name="Riley R."/>
            <person name="Labutti K."/>
            <person name="Andreopoulos B."/>
            <person name="Lipzen A."/>
            <person name="Chen C."/>
            <person name="Yanf M."/>
            <person name="Daum C."/>
            <person name="Ng V."/>
            <person name="Clum A."/>
            <person name="Ohm R."/>
            <person name="Martin F."/>
            <person name="Silar P."/>
            <person name="Natvig D."/>
            <person name="Lalanne C."/>
            <person name="Gautier V."/>
            <person name="Ament-Velasquez S.L."/>
            <person name="Kruys A."/>
            <person name="Hutchinson M.I."/>
            <person name="Powell A.J."/>
            <person name="Barry K."/>
            <person name="Miller A.N."/>
            <person name="Grigoriev I.V."/>
            <person name="Debuchy R."/>
            <person name="Gladieux P."/>
            <person name="Thoren M.H."/>
            <person name="Johannesson H."/>
        </authorList>
    </citation>
    <scope>NUCLEOTIDE SEQUENCE</scope>
    <source>
        <strain evidence="12">CBS 731.68</strain>
    </source>
</reference>
<evidence type="ECO:0000256" key="1">
    <source>
        <dbReference type="ARBA" id="ARBA00004123"/>
    </source>
</evidence>
<feature type="compositionally biased region" description="Low complexity" evidence="11">
    <location>
        <begin position="1"/>
        <end position="16"/>
    </location>
</feature>
<dbReference type="Pfam" id="PF09340">
    <property type="entry name" value="NuA4"/>
    <property type="match status" value="1"/>
</dbReference>
<dbReference type="GO" id="GO:0006281">
    <property type="term" value="P:DNA repair"/>
    <property type="evidence" value="ECO:0007669"/>
    <property type="project" value="UniProtKB-UniRule"/>
</dbReference>
<dbReference type="Proteomes" id="UP001302602">
    <property type="component" value="Unassembled WGS sequence"/>
</dbReference>
<comment type="subcellular location">
    <subcellularLocation>
        <location evidence="1 9">Nucleus</location>
    </subcellularLocation>
</comment>
<comment type="caution">
    <text evidence="12">The sequence shown here is derived from an EMBL/GenBank/DDBJ whole genome shotgun (WGS) entry which is preliminary data.</text>
</comment>
<keyword evidence="4 9" id="KW-0156">Chromatin regulator</keyword>
<organism evidence="12 13">
    <name type="scientific">Parathielavia appendiculata</name>
    <dbReference type="NCBI Taxonomy" id="2587402"/>
    <lineage>
        <taxon>Eukaryota</taxon>
        <taxon>Fungi</taxon>
        <taxon>Dikarya</taxon>
        <taxon>Ascomycota</taxon>
        <taxon>Pezizomycotina</taxon>
        <taxon>Sordariomycetes</taxon>
        <taxon>Sordariomycetidae</taxon>
        <taxon>Sordariales</taxon>
        <taxon>Chaetomiaceae</taxon>
        <taxon>Parathielavia</taxon>
    </lineage>
</organism>
<comment type="similarity">
    <text evidence="2 9">Belongs to the EAF6 family.</text>
</comment>
<feature type="compositionally biased region" description="Polar residues" evidence="11">
    <location>
        <begin position="106"/>
        <end position="117"/>
    </location>
</feature>
<gene>
    <name evidence="12" type="ORF">N657DRAFT_639877</name>
</gene>
<evidence type="ECO:0000313" key="13">
    <source>
        <dbReference type="Proteomes" id="UP001302602"/>
    </source>
</evidence>
<feature type="coiled-coil region" evidence="10">
    <location>
        <begin position="34"/>
        <end position="68"/>
    </location>
</feature>
<evidence type="ECO:0000256" key="3">
    <source>
        <dbReference type="ARBA" id="ARBA00018504"/>
    </source>
</evidence>
<evidence type="ECO:0000256" key="7">
    <source>
        <dbReference type="ARBA" id="ARBA00023163"/>
    </source>
</evidence>
<proteinExistence type="inferred from homology"/>
<sequence>MTESSAAGGAAAKLAGPNGTSDTAASSAAGIPFYEKQRQHLKELIARRRAMEKKLAAVEDLIHTKETEYLESTPSGNIVIGFDNYIKGASSAAAQRRKTGPPDQNRVFSRSSVSYNPTAADVQTPASTPASHAPTPSSSSFGNNNRDGPSGAPTPASTAGGGGRANASKKSKKNAAAAAAADDSETDSREAKKMRTSFGARK</sequence>
<evidence type="ECO:0000313" key="12">
    <source>
        <dbReference type="EMBL" id="KAK4129287.1"/>
    </source>
</evidence>
<dbReference type="RefSeq" id="XP_062653058.1">
    <property type="nucleotide sequence ID" value="XM_062791859.1"/>
</dbReference>
<dbReference type="EMBL" id="MU853223">
    <property type="protein sequence ID" value="KAK4129287.1"/>
    <property type="molecule type" value="Genomic_DNA"/>
</dbReference>
<dbReference type="PANTHER" id="PTHR13476">
    <property type="entry name" value="CHROMATIN MODIFICATION-RELATED PROTEIN MEAF6"/>
    <property type="match status" value="1"/>
</dbReference>
<protein>
    <recommendedName>
        <fullName evidence="3 9">Chromatin modification-related protein EAF6</fullName>
    </recommendedName>
</protein>
<dbReference type="GO" id="GO:0006325">
    <property type="term" value="P:chromatin organization"/>
    <property type="evidence" value="ECO:0007669"/>
    <property type="project" value="UniProtKB-KW"/>
</dbReference>
<evidence type="ECO:0000256" key="9">
    <source>
        <dbReference type="RuleBase" id="RU368022"/>
    </source>
</evidence>
<dbReference type="GeneID" id="87828628"/>
<feature type="region of interest" description="Disordered" evidence="11">
    <location>
        <begin position="90"/>
        <end position="202"/>
    </location>
</feature>
<accession>A0AAN6UA64</accession>